<keyword evidence="3" id="KW-1185">Reference proteome</keyword>
<organism evidence="2 3">
    <name type="scientific">Acidocella aminolytica 101 = DSM 11237</name>
    <dbReference type="NCBI Taxonomy" id="1120923"/>
    <lineage>
        <taxon>Bacteria</taxon>
        <taxon>Pseudomonadati</taxon>
        <taxon>Pseudomonadota</taxon>
        <taxon>Alphaproteobacteria</taxon>
        <taxon>Acetobacterales</taxon>
        <taxon>Acidocellaceae</taxon>
        <taxon>Acidocella</taxon>
    </lineage>
</organism>
<dbReference type="EMBL" id="BANC01000062">
    <property type="protein sequence ID" value="GAN80934.1"/>
    <property type="molecule type" value="Genomic_DNA"/>
</dbReference>
<proteinExistence type="predicted"/>
<protein>
    <submittedName>
        <fullName evidence="2">Transposase</fullName>
    </submittedName>
</protein>
<dbReference type="InterPro" id="IPR008490">
    <property type="entry name" value="Transposase_InsH_N"/>
</dbReference>
<gene>
    <name evidence="2" type="ORF">Aam_063_011</name>
</gene>
<dbReference type="PANTHER" id="PTHR35604:SF2">
    <property type="entry name" value="TRANSPOSASE INSH FOR INSERTION SEQUENCE ELEMENT IS5A-RELATED"/>
    <property type="match status" value="1"/>
</dbReference>
<accession>A0A0D6PJF1</accession>
<sequence>MRVIRALADEILAGLSSSFSGLYAYTGRPSIPPEMLLRATLLQALYSVRSERMLMEQMNYNLLFRWFVGLSMDAPVWHPTGFTHNRDRLLQADVARAFLQGRWRCPGSNACCRRNISLKMAH</sequence>
<dbReference type="STRING" id="1120923.SAMN02746095_02121"/>
<dbReference type="AlphaFoldDB" id="A0A0D6PJF1"/>
<comment type="caution">
    <text evidence="2">The sequence shown here is derived from an EMBL/GenBank/DDBJ whole genome shotgun (WGS) entry which is preliminary data.</text>
</comment>
<evidence type="ECO:0000313" key="2">
    <source>
        <dbReference type="EMBL" id="GAN80934.1"/>
    </source>
</evidence>
<evidence type="ECO:0000259" key="1">
    <source>
        <dbReference type="Pfam" id="PF05598"/>
    </source>
</evidence>
<reference evidence="2 3" key="1">
    <citation type="submission" date="2012-11" db="EMBL/GenBank/DDBJ databases">
        <title>Whole genome sequence of Acidocella aminolytica 101 = DSM 11237.</title>
        <authorList>
            <person name="Azuma Y."/>
            <person name="Higashiura N."/>
            <person name="Hirakawa H."/>
            <person name="Matsushita K."/>
        </authorList>
    </citation>
    <scope>NUCLEOTIDE SEQUENCE [LARGE SCALE GENOMIC DNA]</scope>
    <source>
        <strain evidence="3">101 / DSM 11237</strain>
    </source>
</reference>
<name>A0A0D6PJF1_9PROT</name>
<evidence type="ECO:0000313" key="3">
    <source>
        <dbReference type="Proteomes" id="UP000032668"/>
    </source>
</evidence>
<feature type="domain" description="Transposase InsH N-terminal" evidence="1">
    <location>
        <begin position="2"/>
        <end position="88"/>
    </location>
</feature>
<dbReference type="Pfam" id="PF05598">
    <property type="entry name" value="DUF772"/>
    <property type="match status" value="1"/>
</dbReference>
<dbReference type="PANTHER" id="PTHR35604">
    <property type="entry name" value="TRANSPOSASE INSH FOR INSERTION SEQUENCE ELEMENT IS5A-RELATED"/>
    <property type="match status" value="1"/>
</dbReference>
<dbReference type="Proteomes" id="UP000032668">
    <property type="component" value="Unassembled WGS sequence"/>
</dbReference>